<keyword evidence="1" id="KW-0472">Membrane</keyword>
<evidence type="ECO:0000313" key="3">
    <source>
        <dbReference type="Proteomes" id="UP000216885"/>
    </source>
</evidence>
<name>A0A261U5D6_9BORD</name>
<feature type="transmembrane region" description="Helical" evidence="1">
    <location>
        <begin position="6"/>
        <end position="21"/>
    </location>
</feature>
<protein>
    <recommendedName>
        <fullName evidence="4">Preprotein translocase subunit TatB</fullName>
    </recommendedName>
</protein>
<keyword evidence="1" id="KW-0812">Transmembrane</keyword>
<keyword evidence="3" id="KW-1185">Reference proteome</keyword>
<feature type="transmembrane region" description="Helical" evidence="1">
    <location>
        <begin position="81"/>
        <end position="100"/>
    </location>
</feature>
<evidence type="ECO:0000313" key="2">
    <source>
        <dbReference type="EMBL" id="OZI56697.1"/>
    </source>
</evidence>
<organism evidence="2 3">
    <name type="scientific">Bordetella genomosp. 4</name>
    <dbReference type="NCBI Taxonomy" id="463044"/>
    <lineage>
        <taxon>Bacteria</taxon>
        <taxon>Pseudomonadati</taxon>
        <taxon>Pseudomonadota</taxon>
        <taxon>Betaproteobacteria</taxon>
        <taxon>Burkholderiales</taxon>
        <taxon>Alcaligenaceae</taxon>
        <taxon>Bordetella</taxon>
    </lineage>
</organism>
<accession>A0A261U5D6</accession>
<dbReference type="Proteomes" id="UP000216885">
    <property type="component" value="Unassembled WGS sequence"/>
</dbReference>
<evidence type="ECO:0008006" key="4">
    <source>
        <dbReference type="Google" id="ProtNLM"/>
    </source>
</evidence>
<dbReference type="AlphaFoldDB" id="A0A261U5D6"/>
<comment type="caution">
    <text evidence="2">The sequence shown here is derived from an EMBL/GenBank/DDBJ whole genome shotgun (WGS) entry which is preliminary data.</text>
</comment>
<sequence>MLVKILIIAVFIVLVMYVVLPKRRVSTVSAAPTRGSRLALNLFASAATLLFILALFCLLLWLGGLAGIITGGGEVLNGTGLLRIGGVLFVLAIACALAAWTKRPR</sequence>
<evidence type="ECO:0000256" key="1">
    <source>
        <dbReference type="SAM" id="Phobius"/>
    </source>
</evidence>
<dbReference type="RefSeq" id="WP_094838230.1">
    <property type="nucleotide sequence ID" value="NZ_NEVQ01000013.1"/>
</dbReference>
<dbReference type="EMBL" id="NEVQ01000013">
    <property type="protein sequence ID" value="OZI56697.1"/>
    <property type="molecule type" value="Genomic_DNA"/>
</dbReference>
<keyword evidence="1" id="KW-1133">Transmembrane helix</keyword>
<proteinExistence type="predicted"/>
<feature type="transmembrane region" description="Helical" evidence="1">
    <location>
        <begin position="42"/>
        <end position="69"/>
    </location>
</feature>
<reference evidence="2 3" key="1">
    <citation type="submission" date="2017-05" db="EMBL/GenBank/DDBJ databases">
        <title>Complete and WGS of Bordetella genogroups.</title>
        <authorList>
            <person name="Spilker T."/>
            <person name="LiPuma J."/>
        </authorList>
    </citation>
    <scope>NUCLEOTIDE SEQUENCE [LARGE SCALE GENOMIC DNA]</scope>
    <source>
        <strain evidence="2 3">AU9919</strain>
    </source>
</reference>
<gene>
    <name evidence="2" type="ORF">CAL20_14945</name>
</gene>